<accession>A0A381THT9</accession>
<name>A0A381THT9_9ZZZZ</name>
<evidence type="ECO:0000313" key="1">
    <source>
        <dbReference type="EMBL" id="SVA15118.1"/>
    </source>
</evidence>
<reference evidence="1" key="1">
    <citation type="submission" date="2018-05" db="EMBL/GenBank/DDBJ databases">
        <authorList>
            <person name="Lanie J.A."/>
            <person name="Ng W.-L."/>
            <person name="Kazmierczak K.M."/>
            <person name="Andrzejewski T.M."/>
            <person name="Davidsen T.M."/>
            <person name="Wayne K.J."/>
            <person name="Tettelin H."/>
            <person name="Glass J.I."/>
            <person name="Rusch D."/>
            <person name="Podicherti R."/>
            <person name="Tsui H.-C.T."/>
            <person name="Winkler M.E."/>
        </authorList>
    </citation>
    <scope>NUCLEOTIDE SEQUENCE</scope>
</reference>
<gene>
    <name evidence="1" type="ORF">METZ01_LOCUS67972</name>
</gene>
<sequence>MLLGSIAQLVEQRTENPCVGGSIPPRATTYAAVAQLVRAPGCGSGGR</sequence>
<dbReference type="AlphaFoldDB" id="A0A381THT9"/>
<protein>
    <submittedName>
        <fullName evidence="1">Uncharacterized protein</fullName>
    </submittedName>
</protein>
<dbReference type="AntiFam" id="ANF00010">
    <property type="entry name" value="tRNA translation"/>
</dbReference>
<organism evidence="1">
    <name type="scientific">marine metagenome</name>
    <dbReference type="NCBI Taxonomy" id="408172"/>
    <lineage>
        <taxon>unclassified sequences</taxon>
        <taxon>metagenomes</taxon>
        <taxon>ecological metagenomes</taxon>
    </lineage>
</organism>
<dbReference type="EMBL" id="UINC01004546">
    <property type="protein sequence ID" value="SVA15118.1"/>
    <property type="molecule type" value="Genomic_DNA"/>
</dbReference>
<proteinExistence type="predicted"/>
<dbReference type="AntiFam" id="ANF00013">
    <property type="entry name" value="tRNA translation"/>
</dbReference>